<dbReference type="InterPro" id="IPR050482">
    <property type="entry name" value="Sensor_HK_TwoCompSys"/>
</dbReference>
<dbReference type="RefSeq" id="WP_047260843.1">
    <property type="nucleotide sequence ID" value="NZ_CP011542.1"/>
</dbReference>
<evidence type="ECO:0000256" key="4">
    <source>
        <dbReference type="SAM" id="Phobius"/>
    </source>
</evidence>
<dbReference type="AlphaFoldDB" id="A0A0G3GXZ8"/>
<keyword evidence="2 6" id="KW-0418">Kinase</keyword>
<reference evidence="6 7" key="1">
    <citation type="journal article" date="2015" name="Genome Announc.">
        <title>Complete Genome Sequence of the Type Strain Corynebacterium mustelae DSM 45274, Isolated from Various Tissues of a Male Ferret with Lethal Sepsis.</title>
        <authorList>
            <person name="Ruckert C."/>
            <person name="Eimer J."/>
            <person name="Winkler A."/>
            <person name="Tauch A."/>
        </authorList>
    </citation>
    <scope>NUCLEOTIDE SEQUENCE [LARGE SCALE GENOMIC DNA]</scope>
    <source>
        <strain evidence="6 7">DSM 45274</strain>
    </source>
</reference>
<proteinExistence type="predicted"/>
<dbReference type="PANTHER" id="PTHR24421">
    <property type="entry name" value="NITRATE/NITRITE SENSOR PROTEIN NARX-RELATED"/>
    <property type="match status" value="1"/>
</dbReference>
<dbReference type="Gene3D" id="3.30.565.10">
    <property type="entry name" value="Histidine kinase-like ATPase, C-terminal domain"/>
    <property type="match status" value="1"/>
</dbReference>
<feature type="domain" description="Signal transduction histidine kinase subgroup 3 dimerisation and phosphoacceptor" evidence="5">
    <location>
        <begin position="208"/>
        <end position="275"/>
    </location>
</feature>
<dbReference type="GO" id="GO:0016020">
    <property type="term" value="C:membrane"/>
    <property type="evidence" value="ECO:0007669"/>
    <property type="project" value="InterPro"/>
</dbReference>
<feature type="transmembrane region" description="Helical" evidence="4">
    <location>
        <begin position="53"/>
        <end position="70"/>
    </location>
</feature>
<evidence type="ECO:0000313" key="7">
    <source>
        <dbReference type="Proteomes" id="UP000035199"/>
    </source>
</evidence>
<sequence length="401" mass="43790">MVSLLSAHDTDIDTRSVPPHAIAAVGLPFLYYLFALCIIIYLTTVSFARSPIVWAQLCAMTLFTITWLWWVRRVKTGSDVRLPACVFVGLSILVSIMGAFIYTLIVVCLSVFVIVVSVSFRAGVIYSGLFLIAVFLIHLYAGTPGPRFGAEVLNCAIILGVGLQLAMLAKKSAFYYVDRKHTLAKLQESNAQLRELLRTSRDLTLSRERGRIAAALHDGLGHRLTTVNLSLDFADRMMASDPKRAREELQFARTTVTEALDDMRVVVRALHPVQLESESFVEALTTLGTAFSNTGLDVTVTVSDSVDTLTPEVEALLLAATQEALTNISRHAHAHHVHIDLRCDGTMVDFSISDDGIGCADIVPGFGIRSLTERALELSGTVDVTGDNGFVLSLRVPKETP</sequence>
<evidence type="ECO:0000256" key="3">
    <source>
        <dbReference type="ARBA" id="ARBA00023012"/>
    </source>
</evidence>
<reference evidence="7" key="2">
    <citation type="submission" date="2015-05" db="EMBL/GenBank/DDBJ databases">
        <title>Complete genome sequence of Corynebacterium mustelae DSM 45274, isolated from various tissues of a male ferret with lethal sepsis.</title>
        <authorList>
            <person name="Ruckert C."/>
            <person name="Albersmeier A."/>
            <person name="Winkler A."/>
            <person name="Tauch A."/>
        </authorList>
    </citation>
    <scope>NUCLEOTIDE SEQUENCE [LARGE SCALE GENOMIC DNA]</scope>
    <source>
        <strain evidence="7">DSM 45274</strain>
    </source>
</reference>
<evidence type="ECO:0000256" key="1">
    <source>
        <dbReference type="ARBA" id="ARBA00022679"/>
    </source>
</evidence>
<dbReference type="GO" id="GO:0000155">
    <property type="term" value="F:phosphorelay sensor kinase activity"/>
    <property type="evidence" value="ECO:0007669"/>
    <property type="project" value="InterPro"/>
</dbReference>
<feature type="transmembrane region" description="Helical" evidence="4">
    <location>
        <begin position="90"/>
        <end position="116"/>
    </location>
</feature>
<dbReference type="GO" id="GO:0046983">
    <property type="term" value="F:protein dimerization activity"/>
    <property type="evidence" value="ECO:0007669"/>
    <property type="project" value="InterPro"/>
</dbReference>
<name>A0A0G3GXZ8_9CORY</name>
<dbReference type="InterPro" id="IPR011712">
    <property type="entry name" value="Sig_transdc_His_kin_sub3_dim/P"/>
</dbReference>
<feature type="transmembrane region" description="Helical" evidence="4">
    <location>
        <begin position="20"/>
        <end position="41"/>
    </location>
</feature>
<keyword evidence="4" id="KW-1133">Transmembrane helix</keyword>
<dbReference type="EMBL" id="CP011542">
    <property type="protein sequence ID" value="AKK04418.1"/>
    <property type="molecule type" value="Genomic_DNA"/>
</dbReference>
<dbReference type="CDD" id="cd16917">
    <property type="entry name" value="HATPase_UhpB-NarQ-NarX-like"/>
    <property type="match status" value="1"/>
</dbReference>
<feature type="transmembrane region" description="Helical" evidence="4">
    <location>
        <begin position="148"/>
        <end position="169"/>
    </location>
</feature>
<dbReference type="OrthoDB" id="227596at2"/>
<protein>
    <submittedName>
        <fullName evidence="6">Signal transduction histidine kinase</fullName>
    </submittedName>
</protein>
<dbReference type="PATRIC" id="fig|571915.4.peg.62"/>
<dbReference type="Pfam" id="PF07730">
    <property type="entry name" value="HisKA_3"/>
    <property type="match status" value="1"/>
</dbReference>
<keyword evidence="4" id="KW-0812">Transmembrane</keyword>
<keyword evidence="1" id="KW-0808">Transferase</keyword>
<evidence type="ECO:0000256" key="2">
    <source>
        <dbReference type="ARBA" id="ARBA00022777"/>
    </source>
</evidence>
<keyword evidence="4" id="KW-0472">Membrane</keyword>
<gene>
    <name evidence="6" type="ORF">CMUST_00305</name>
</gene>
<dbReference type="SUPFAM" id="SSF55874">
    <property type="entry name" value="ATPase domain of HSP90 chaperone/DNA topoisomerase II/histidine kinase"/>
    <property type="match status" value="1"/>
</dbReference>
<feature type="transmembrane region" description="Helical" evidence="4">
    <location>
        <begin position="123"/>
        <end position="142"/>
    </location>
</feature>
<dbReference type="Proteomes" id="UP000035199">
    <property type="component" value="Chromosome"/>
</dbReference>
<dbReference type="STRING" id="571915.CMUST_00305"/>
<evidence type="ECO:0000313" key="6">
    <source>
        <dbReference type="EMBL" id="AKK04418.1"/>
    </source>
</evidence>
<dbReference type="Gene3D" id="1.20.5.1930">
    <property type="match status" value="1"/>
</dbReference>
<accession>A0A0G3GXZ8</accession>
<dbReference type="InterPro" id="IPR036890">
    <property type="entry name" value="HATPase_C_sf"/>
</dbReference>
<evidence type="ECO:0000259" key="5">
    <source>
        <dbReference type="Pfam" id="PF07730"/>
    </source>
</evidence>
<keyword evidence="3" id="KW-0902">Two-component regulatory system</keyword>
<keyword evidence="7" id="KW-1185">Reference proteome</keyword>
<dbReference type="KEGG" id="cmv:CMUST_00305"/>
<organism evidence="6 7">
    <name type="scientific">Corynebacterium mustelae</name>
    <dbReference type="NCBI Taxonomy" id="571915"/>
    <lineage>
        <taxon>Bacteria</taxon>
        <taxon>Bacillati</taxon>
        <taxon>Actinomycetota</taxon>
        <taxon>Actinomycetes</taxon>
        <taxon>Mycobacteriales</taxon>
        <taxon>Corynebacteriaceae</taxon>
        <taxon>Corynebacterium</taxon>
    </lineage>
</organism>